<dbReference type="WBParaSite" id="ECPE_0001072201-mRNA-1">
    <property type="protein sequence ID" value="ECPE_0001072201-mRNA-1"/>
    <property type="gene ID" value="ECPE_0001072201"/>
</dbReference>
<dbReference type="PANTHER" id="PTHR24150">
    <property type="entry name" value="ANKYRIN REPEAT AND MYND DOMAIN-CONTAINING PROTEIN 2"/>
    <property type="match status" value="1"/>
</dbReference>
<evidence type="ECO:0000259" key="9">
    <source>
        <dbReference type="PROSITE" id="PS50865"/>
    </source>
</evidence>
<dbReference type="Proteomes" id="UP000272942">
    <property type="component" value="Unassembled WGS sequence"/>
</dbReference>
<gene>
    <name evidence="10" type="ORF">ECPE_LOCUS10690</name>
</gene>
<evidence type="ECO:0000256" key="2">
    <source>
        <dbReference type="ARBA" id="ARBA00022723"/>
    </source>
</evidence>
<evidence type="ECO:0000313" key="12">
    <source>
        <dbReference type="WBParaSite" id="ECPE_0001072201-mRNA-1"/>
    </source>
</evidence>
<dbReference type="PANTHER" id="PTHR24150:SF8">
    <property type="entry name" value="ANKYRIN REPEAT AND MYND DOMAIN-CONTAINING PROTEIN 2"/>
    <property type="match status" value="1"/>
</dbReference>
<evidence type="ECO:0000256" key="3">
    <source>
        <dbReference type="ARBA" id="ARBA00022737"/>
    </source>
</evidence>
<dbReference type="Pfam" id="PF01753">
    <property type="entry name" value="zf-MYND"/>
    <property type="match status" value="1"/>
</dbReference>
<evidence type="ECO:0000313" key="10">
    <source>
        <dbReference type="EMBL" id="VDP87464.1"/>
    </source>
</evidence>
<dbReference type="InterPro" id="IPR052452">
    <property type="entry name" value="Ankyrin-MYND_dom_contain_2"/>
</dbReference>
<dbReference type="EMBL" id="UZAN01049493">
    <property type="protein sequence ID" value="VDP87464.1"/>
    <property type="molecule type" value="Genomic_DNA"/>
</dbReference>
<comment type="subcellular location">
    <subcellularLocation>
        <location evidence="1">Cell projection</location>
    </subcellularLocation>
</comment>
<evidence type="ECO:0000256" key="8">
    <source>
        <dbReference type="PROSITE-ProRule" id="PRU00134"/>
    </source>
</evidence>
<reference evidence="12" key="1">
    <citation type="submission" date="2016-06" db="UniProtKB">
        <authorList>
            <consortium name="WormBaseParasite"/>
        </authorList>
    </citation>
    <scope>IDENTIFICATION</scope>
</reference>
<dbReference type="Gene3D" id="6.10.140.2220">
    <property type="match status" value="1"/>
</dbReference>
<keyword evidence="11" id="KW-1185">Reference proteome</keyword>
<keyword evidence="3" id="KW-0677">Repeat</keyword>
<keyword evidence="7" id="KW-0966">Cell projection</keyword>
<dbReference type="AlphaFoldDB" id="A0A183AUQ5"/>
<dbReference type="OrthoDB" id="5282002at2759"/>
<evidence type="ECO:0000256" key="6">
    <source>
        <dbReference type="ARBA" id="ARBA00023043"/>
    </source>
</evidence>
<evidence type="ECO:0000256" key="5">
    <source>
        <dbReference type="ARBA" id="ARBA00022833"/>
    </source>
</evidence>
<keyword evidence="4 8" id="KW-0863">Zinc-finger</keyword>
<proteinExistence type="predicted"/>
<evidence type="ECO:0000256" key="1">
    <source>
        <dbReference type="ARBA" id="ARBA00004316"/>
    </source>
</evidence>
<name>A0A183AUQ5_9TREM</name>
<evidence type="ECO:0000313" key="11">
    <source>
        <dbReference type="Proteomes" id="UP000272942"/>
    </source>
</evidence>
<dbReference type="SUPFAM" id="SSF144232">
    <property type="entry name" value="HIT/MYND zinc finger-like"/>
    <property type="match status" value="1"/>
</dbReference>
<dbReference type="PROSITE" id="PS01360">
    <property type="entry name" value="ZF_MYND_1"/>
    <property type="match status" value="1"/>
</dbReference>
<dbReference type="PROSITE" id="PS50865">
    <property type="entry name" value="ZF_MYND_2"/>
    <property type="match status" value="1"/>
</dbReference>
<dbReference type="InterPro" id="IPR002893">
    <property type="entry name" value="Znf_MYND"/>
</dbReference>
<evidence type="ECO:0000256" key="4">
    <source>
        <dbReference type="ARBA" id="ARBA00022771"/>
    </source>
</evidence>
<protein>
    <submittedName>
        <fullName evidence="12">MYND-type domain-containing protein</fullName>
    </submittedName>
</protein>
<organism evidence="12">
    <name type="scientific">Echinostoma caproni</name>
    <dbReference type="NCBI Taxonomy" id="27848"/>
    <lineage>
        <taxon>Eukaryota</taxon>
        <taxon>Metazoa</taxon>
        <taxon>Spiralia</taxon>
        <taxon>Lophotrochozoa</taxon>
        <taxon>Platyhelminthes</taxon>
        <taxon>Trematoda</taxon>
        <taxon>Digenea</taxon>
        <taxon>Plagiorchiida</taxon>
        <taxon>Echinostomata</taxon>
        <taxon>Echinostomatoidea</taxon>
        <taxon>Echinostomatidae</taxon>
        <taxon>Echinostoma</taxon>
    </lineage>
</organism>
<accession>A0A183AUQ5</accession>
<keyword evidence="2" id="KW-0479">Metal-binding</keyword>
<sequence>MMSFPHQQSTLWQYTVREISRIKPGLAPTALTLLTQAINGLGPTMPMGDVANEPCTTCGEHSARGGSEPIRLCSNCKEVGYCSVACQRLHWFTHKKYCAILKGQRCVL</sequence>
<evidence type="ECO:0000256" key="7">
    <source>
        <dbReference type="ARBA" id="ARBA00023273"/>
    </source>
</evidence>
<keyword evidence="5" id="KW-0862">Zinc</keyword>
<reference evidence="10 11" key="2">
    <citation type="submission" date="2018-11" db="EMBL/GenBank/DDBJ databases">
        <authorList>
            <consortium name="Pathogen Informatics"/>
        </authorList>
    </citation>
    <scope>NUCLEOTIDE SEQUENCE [LARGE SCALE GENOMIC DNA]</scope>
    <source>
        <strain evidence="10 11">Egypt</strain>
    </source>
</reference>
<keyword evidence="6" id="KW-0040">ANK repeat</keyword>
<dbReference type="GO" id="GO:0008270">
    <property type="term" value="F:zinc ion binding"/>
    <property type="evidence" value="ECO:0007669"/>
    <property type="project" value="UniProtKB-KW"/>
</dbReference>
<feature type="domain" description="MYND-type" evidence="9">
    <location>
        <begin position="55"/>
        <end position="98"/>
    </location>
</feature>
<dbReference type="GO" id="GO:0042995">
    <property type="term" value="C:cell projection"/>
    <property type="evidence" value="ECO:0007669"/>
    <property type="project" value="UniProtKB-SubCell"/>
</dbReference>